<dbReference type="Proteomes" id="UP000019225">
    <property type="component" value="Chromosome"/>
</dbReference>
<dbReference type="HOGENOM" id="CLU_1516004_0_0_11"/>
<evidence type="ECO:0000256" key="1">
    <source>
        <dbReference type="SAM" id="Phobius"/>
    </source>
</evidence>
<dbReference type="KEGG" id="kal:KALB_1780"/>
<keyword evidence="2" id="KW-0732">Signal</keyword>
<keyword evidence="1" id="KW-0472">Membrane</keyword>
<keyword evidence="4" id="KW-1185">Reference proteome</keyword>
<evidence type="ECO:0000313" key="4">
    <source>
        <dbReference type="Proteomes" id="UP000019225"/>
    </source>
</evidence>
<dbReference type="EMBL" id="CP007155">
    <property type="protein sequence ID" value="AHH95151.1"/>
    <property type="molecule type" value="Genomic_DNA"/>
</dbReference>
<dbReference type="RefSeq" id="WP_030108945.1">
    <property type="nucleotide sequence ID" value="NZ_CP007155.1"/>
</dbReference>
<feature type="chain" id="PRO_5004873489" evidence="2">
    <location>
        <begin position="25"/>
        <end position="183"/>
    </location>
</feature>
<name>W5W3Y5_9PSEU</name>
<gene>
    <name evidence="3" type="ORF">KALB_1780</name>
</gene>
<dbReference type="OrthoDB" id="4717855at2"/>
<sequence length="183" mass="19426">MMRALAALALVLGLVGLSATPALAAEEPTYAPVVIVHTEQVQVGPYQVAVGFGDWPLRSLRSLDFTFDPDGGIADKTGTLVINQDGGAAVRGKPLSRHPRKLDSWGLDVFSLKGEGNWTFTFHLDGPKGPGEGKLNLTVLTAPGPPIAVSWVIGGLPLLAVAGAVFLVWRRARPGRLQGTWDW</sequence>
<keyword evidence="1" id="KW-0812">Transmembrane</keyword>
<accession>W5W3Y5</accession>
<feature type="transmembrane region" description="Helical" evidence="1">
    <location>
        <begin position="148"/>
        <end position="169"/>
    </location>
</feature>
<organism evidence="3 4">
    <name type="scientific">Kutzneria albida DSM 43870</name>
    <dbReference type="NCBI Taxonomy" id="1449976"/>
    <lineage>
        <taxon>Bacteria</taxon>
        <taxon>Bacillati</taxon>
        <taxon>Actinomycetota</taxon>
        <taxon>Actinomycetes</taxon>
        <taxon>Pseudonocardiales</taxon>
        <taxon>Pseudonocardiaceae</taxon>
        <taxon>Kutzneria</taxon>
    </lineage>
</organism>
<dbReference type="eggNOG" id="ENOG5033VDU">
    <property type="taxonomic scope" value="Bacteria"/>
</dbReference>
<protein>
    <submittedName>
        <fullName evidence="3">Putative secreted protein</fullName>
    </submittedName>
</protein>
<dbReference type="PATRIC" id="fig|1449976.3.peg.1778"/>
<evidence type="ECO:0000313" key="3">
    <source>
        <dbReference type="EMBL" id="AHH95151.1"/>
    </source>
</evidence>
<reference evidence="3 4" key="1">
    <citation type="journal article" date="2014" name="BMC Genomics">
        <title>Complete genome sequence of producer of the glycopeptide antibiotic Aculeximycin Kutzneria albida DSM 43870T, a representative of minor genus of Pseudonocardiaceae.</title>
        <authorList>
            <person name="Rebets Y."/>
            <person name="Tokovenko B."/>
            <person name="Lushchyk I."/>
            <person name="Ruckert C."/>
            <person name="Zaburannyi N."/>
            <person name="Bechthold A."/>
            <person name="Kalinowski J."/>
            <person name="Luzhetskyy A."/>
        </authorList>
    </citation>
    <scope>NUCLEOTIDE SEQUENCE [LARGE SCALE GENOMIC DNA]</scope>
    <source>
        <strain evidence="3">DSM 43870</strain>
    </source>
</reference>
<evidence type="ECO:0000256" key="2">
    <source>
        <dbReference type="SAM" id="SignalP"/>
    </source>
</evidence>
<keyword evidence="1" id="KW-1133">Transmembrane helix</keyword>
<dbReference type="AlphaFoldDB" id="W5W3Y5"/>
<feature type="signal peptide" evidence="2">
    <location>
        <begin position="1"/>
        <end position="24"/>
    </location>
</feature>
<proteinExistence type="predicted"/>
<dbReference type="STRING" id="1449976.KALB_1780"/>